<feature type="compositionally biased region" description="Gly residues" evidence="1">
    <location>
        <begin position="97"/>
        <end position="107"/>
    </location>
</feature>
<evidence type="ECO:0000313" key="4">
    <source>
        <dbReference type="Proteomes" id="UP000001072"/>
    </source>
</evidence>
<keyword evidence="2" id="KW-0732">Signal</keyword>
<name>F4SBX1_MELLP</name>
<dbReference type="EMBL" id="GL883196">
    <property type="protein sequence ID" value="EGF97857.1"/>
    <property type="molecule type" value="Genomic_DNA"/>
</dbReference>
<dbReference type="VEuPathDB" id="FungiDB:MELLADRAFT_114028"/>
<reference evidence="4" key="1">
    <citation type="journal article" date="2011" name="Proc. Natl. Acad. Sci. U.S.A.">
        <title>Obligate biotrophy features unraveled by the genomic analysis of rust fungi.</title>
        <authorList>
            <person name="Duplessis S."/>
            <person name="Cuomo C.A."/>
            <person name="Lin Y.-C."/>
            <person name="Aerts A."/>
            <person name="Tisserant E."/>
            <person name="Veneault-Fourrey C."/>
            <person name="Joly D.L."/>
            <person name="Hacquard S."/>
            <person name="Amselem J."/>
            <person name="Cantarel B.L."/>
            <person name="Chiu R."/>
            <person name="Coutinho P.M."/>
            <person name="Feau N."/>
            <person name="Field M."/>
            <person name="Frey P."/>
            <person name="Gelhaye E."/>
            <person name="Goldberg J."/>
            <person name="Grabherr M.G."/>
            <person name="Kodira C.D."/>
            <person name="Kohler A."/>
            <person name="Kuees U."/>
            <person name="Lindquist E.A."/>
            <person name="Lucas S.M."/>
            <person name="Mago R."/>
            <person name="Mauceli E."/>
            <person name="Morin E."/>
            <person name="Murat C."/>
            <person name="Pangilinan J.L."/>
            <person name="Park R."/>
            <person name="Pearson M."/>
            <person name="Quesneville H."/>
            <person name="Rouhier N."/>
            <person name="Sakthikumar S."/>
            <person name="Salamov A.A."/>
            <person name="Schmutz J."/>
            <person name="Selles B."/>
            <person name="Shapiro H."/>
            <person name="Tanguay P."/>
            <person name="Tuskan G.A."/>
            <person name="Henrissat B."/>
            <person name="Van de Peer Y."/>
            <person name="Rouze P."/>
            <person name="Ellis J.G."/>
            <person name="Dodds P.N."/>
            <person name="Schein J.E."/>
            <person name="Zhong S."/>
            <person name="Hamelin R.C."/>
            <person name="Grigoriev I.V."/>
            <person name="Szabo L.J."/>
            <person name="Martin F."/>
        </authorList>
    </citation>
    <scope>NUCLEOTIDE SEQUENCE [LARGE SCALE GENOMIC DNA]</scope>
    <source>
        <strain evidence="4">98AG31 / pathotype 3-4-7</strain>
    </source>
</reference>
<proteinExistence type="predicted"/>
<organism evidence="4">
    <name type="scientific">Melampsora larici-populina (strain 98AG31 / pathotype 3-4-7)</name>
    <name type="common">Poplar leaf rust fungus</name>
    <dbReference type="NCBI Taxonomy" id="747676"/>
    <lineage>
        <taxon>Eukaryota</taxon>
        <taxon>Fungi</taxon>
        <taxon>Dikarya</taxon>
        <taxon>Basidiomycota</taxon>
        <taxon>Pucciniomycotina</taxon>
        <taxon>Pucciniomycetes</taxon>
        <taxon>Pucciniales</taxon>
        <taxon>Melampsoraceae</taxon>
        <taxon>Melampsora</taxon>
    </lineage>
</organism>
<feature type="signal peptide" evidence="2">
    <location>
        <begin position="1"/>
        <end position="20"/>
    </location>
</feature>
<evidence type="ECO:0000256" key="1">
    <source>
        <dbReference type="SAM" id="MobiDB-lite"/>
    </source>
</evidence>
<dbReference type="HOGENOM" id="CLU_116387_0_0_1"/>
<accession>F4SBX1</accession>
<dbReference type="Proteomes" id="UP000001072">
    <property type="component" value="Unassembled WGS sequence"/>
</dbReference>
<feature type="compositionally biased region" description="Low complexity" evidence="1">
    <location>
        <begin position="113"/>
        <end position="148"/>
    </location>
</feature>
<feature type="chain" id="PRO_5003321410" description="Secreted protein" evidence="2">
    <location>
        <begin position="21"/>
        <end position="148"/>
    </location>
</feature>
<evidence type="ECO:0000256" key="2">
    <source>
        <dbReference type="SAM" id="SignalP"/>
    </source>
</evidence>
<dbReference type="InParanoid" id="F4SBX1"/>
<dbReference type="RefSeq" id="XP_007418884.1">
    <property type="nucleotide sequence ID" value="XM_007418822.1"/>
</dbReference>
<dbReference type="KEGG" id="mlr:MELLADRAFT_114028"/>
<evidence type="ECO:0008006" key="5">
    <source>
        <dbReference type="Google" id="ProtNLM"/>
    </source>
</evidence>
<gene>
    <name evidence="3" type="ORF">MELLADRAFT_114028</name>
</gene>
<protein>
    <recommendedName>
        <fullName evidence="5">Secreted protein</fullName>
    </recommendedName>
</protein>
<evidence type="ECO:0000313" key="3">
    <source>
        <dbReference type="EMBL" id="EGF97857.1"/>
    </source>
</evidence>
<dbReference type="GeneID" id="18925184"/>
<keyword evidence="4" id="KW-1185">Reference proteome</keyword>
<feature type="region of interest" description="Disordered" evidence="1">
    <location>
        <begin position="97"/>
        <end position="148"/>
    </location>
</feature>
<dbReference type="AlphaFoldDB" id="F4SBX1"/>
<sequence>MRFGTSISFVLLAIFATVYCEQLQGGQKHGTYAGRSITDQEPLPSSSRLRYRRSMYPASLQARQFPTMGGGQGSGFGGGGFDLKSMFEGFMKMITGGAGGGGAGGGAPPAPPATGGDTTSTPPAASDTPPAGDDSPPPAADAGSSDSS</sequence>